<proteinExistence type="predicted"/>
<dbReference type="EC" id="2.7.7.7" evidence="2"/>
<evidence type="ECO:0000259" key="7">
    <source>
        <dbReference type="Pfam" id="PF00817"/>
    </source>
</evidence>
<dbReference type="InterPro" id="IPR050356">
    <property type="entry name" value="SulA_CellDiv_inhibitor"/>
</dbReference>
<feature type="domain" description="DNA polymerase Y-family little finger" evidence="8">
    <location>
        <begin position="235"/>
        <end position="339"/>
    </location>
</feature>
<evidence type="ECO:0000256" key="2">
    <source>
        <dbReference type="ARBA" id="ARBA00012417"/>
    </source>
</evidence>
<evidence type="ECO:0000256" key="5">
    <source>
        <dbReference type="ARBA" id="ARBA00049244"/>
    </source>
</evidence>
<dbReference type="InterPro" id="IPR017961">
    <property type="entry name" value="DNA_pol_Y-fam_little_finger"/>
</dbReference>
<dbReference type="RefSeq" id="WP_339587553.1">
    <property type="nucleotide sequence ID" value="NZ_JBBHJZ010000002.1"/>
</dbReference>
<protein>
    <recommendedName>
        <fullName evidence="2">DNA-directed DNA polymerase</fullName>
        <ecNumber evidence="2">2.7.7.7</ecNumber>
    </recommendedName>
</protein>
<evidence type="ECO:0000256" key="3">
    <source>
        <dbReference type="ARBA" id="ARBA00022763"/>
    </source>
</evidence>
<dbReference type="EMBL" id="JBBHJZ010000002">
    <property type="protein sequence ID" value="MEJ5977621.1"/>
    <property type="molecule type" value="Genomic_DNA"/>
</dbReference>
<comment type="subunit">
    <text evidence="1">Monomer.</text>
</comment>
<feature type="domain" description="UmuC" evidence="7">
    <location>
        <begin position="43"/>
        <end position="159"/>
    </location>
</feature>
<dbReference type="InterPro" id="IPR001126">
    <property type="entry name" value="UmuC"/>
</dbReference>
<comment type="catalytic activity">
    <reaction evidence="5">
        <text>DNA(n) + a 2'-deoxyribonucleoside 5'-triphosphate = DNA(n+1) + diphosphate</text>
        <dbReference type="Rhea" id="RHEA:22508"/>
        <dbReference type="Rhea" id="RHEA-COMP:17339"/>
        <dbReference type="Rhea" id="RHEA-COMP:17340"/>
        <dbReference type="ChEBI" id="CHEBI:33019"/>
        <dbReference type="ChEBI" id="CHEBI:61560"/>
        <dbReference type="ChEBI" id="CHEBI:173112"/>
        <dbReference type="EC" id="2.7.7.7"/>
    </reaction>
</comment>
<keyword evidence="10" id="KW-1185">Reference proteome</keyword>
<name>A0ABU8RX09_9SPHN</name>
<keyword evidence="3" id="KW-0227">DNA damage</keyword>
<comment type="caution">
    <text evidence="9">The sequence shown here is derived from an EMBL/GenBank/DDBJ whole genome shotgun (WGS) entry which is preliminary data.</text>
</comment>
<dbReference type="PANTHER" id="PTHR35369">
    <property type="entry name" value="BLR3025 PROTEIN-RELATED"/>
    <property type="match status" value="1"/>
</dbReference>
<dbReference type="SUPFAM" id="SSF56672">
    <property type="entry name" value="DNA/RNA polymerases"/>
    <property type="match status" value="1"/>
</dbReference>
<reference evidence="9 10" key="1">
    <citation type="submission" date="2024-03" db="EMBL/GenBank/DDBJ databases">
        <authorList>
            <person name="Jo J.-H."/>
        </authorList>
    </citation>
    <scope>NUCLEOTIDE SEQUENCE [LARGE SCALE GENOMIC DNA]</scope>
    <source>
        <strain evidence="9 10">PS1R-30</strain>
    </source>
</reference>
<dbReference type="PANTHER" id="PTHR35369:SF2">
    <property type="entry name" value="BLR3025 PROTEIN"/>
    <property type="match status" value="1"/>
</dbReference>
<dbReference type="Proteomes" id="UP001361239">
    <property type="component" value="Unassembled WGS sequence"/>
</dbReference>
<evidence type="ECO:0000313" key="9">
    <source>
        <dbReference type="EMBL" id="MEJ5977621.1"/>
    </source>
</evidence>
<gene>
    <name evidence="9" type="ORF">WG901_13315</name>
</gene>
<sequence length="511" mass="57107">MTQSLFARQRRYLALFLPWLPAERMIACGKAPADRAFVLIEKQRGALRIAALNPEAFSLKLEVGQALADARGCVPHLAAFPHDPLADAALLTRLSGLCGDYTPSVQCDPPQGLLLDVTGCTHLHGGEAGLRDHLLARMAAERLTIRAGLAKTPQAARALARYGGEAIERLPLAALDAEPETLHALTRAGFRRIGDLAQVPRTVLAARFGMATITRLARLLGEEDGHIVPQHRREKVFAEQRFAEPIGRTDDVLEVIEHLLERTGEELRTRGEGGRAFRVRLHRSDGHIARLEVETGTPTRDPALVLRLLRERIDSLADPLDPGFGYDSVDLLVVHAEVLPDRQHTLETERRAADDIGPLLDRLAVRHGPARVLRFIAGNSHVPERAGNLHSLRSKPSPSTWLESDEGDPPLRPLVLLDPPQRVRVTASLPDGHPALFVWKGRPHRVFRHEGPERIASEWWRRHDGHVGNPGRTRDYYRVEDEMGHRFWLFRHGLQELEVEHPDWFVHGLFA</sequence>
<dbReference type="Pfam" id="PF00817">
    <property type="entry name" value="IMS"/>
    <property type="match status" value="1"/>
</dbReference>
<evidence type="ECO:0000256" key="6">
    <source>
        <dbReference type="SAM" id="MobiDB-lite"/>
    </source>
</evidence>
<evidence type="ECO:0000256" key="1">
    <source>
        <dbReference type="ARBA" id="ARBA00011245"/>
    </source>
</evidence>
<evidence type="ECO:0000256" key="4">
    <source>
        <dbReference type="ARBA" id="ARBA00025589"/>
    </source>
</evidence>
<accession>A0ABU8RX09</accession>
<evidence type="ECO:0000313" key="10">
    <source>
        <dbReference type="Proteomes" id="UP001361239"/>
    </source>
</evidence>
<comment type="function">
    <text evidence="4">Poorly processive, error-prone DNA polymerase involved in untargeted mutagenesis. Copies undamaged DNA at stalled replication forks, which arise in vivo from mismatched or misaligned primer ends. These misaligned primers can be extended by PolIV. Exhibits no 3'-5' exonuclease (proofreading) activity. May be involved in translesional synthesis, in conjunction with the beta clamp from PolIII.</text>
</comment>
<dbReference type="InterPro" id="IPR043502">
    <property type="entry name" value="DNA/RNA_pol_sf"/>
</dbReference>
<feature type="region of interest" description="Disordered" evidence="6">
    <location>
        <begin position="385"/>
        <end position="407"/>
    </location>
</feature>
<dbReference type="Pfam" id="PF11799">
    <property type="entry name" value="IMS_C"/>
    <property type="match status" value="1"/>
</dbReference>
<dbReference type="CDD" id="cd03468">
    <property type="entry name" value="PolY_like"/>
    <property type="match status" value="1"/>
</dbReference>
<evidence type="ECO:0000259" key="8">
    <source>
        <dbReference type="Pfam" id="PF11799"/>
    </source>
</evidence>
<organism evidence="9 10">
    <name type="scientific">Novosphingobium anseongense</name>
    <dbReference type="NCBI Taxonomy" id="3133436"/>
    <lineage>
        <taxon>Bacteria</taxon>
        <taxon>Pseudomonadati</taxon>
        <taxon>Pseudomonadota</taxon>
        <taxon>Alphaproteobacteria</taxon>
        <taxon>Sphingomonadales</taxon>
        <taxon>Sphingomonadaceae</taxon>
        <taxon>Novosphingobium</taxon>
    </lineage>
</organism>